<proteinExistence type="inferred from homology"/>
<keyword evidence="8 11" id="KW-0472">Membrane</keyword>
<evidence type="ECO:0000256" key="9">
    <source>
        <dbReference type="PROSITE-ProRule" id="PRU00176"/>
    </source>
</evidence>
<keyword evidence="5" id="KW-0547">Nucleotide-binding</keyword>
<keyword evidence="6" id="KW-0067">ATP-binding</keyword>
<dbReference type="InterPro" id="IPR013525">
    <property type="entry name" value="ABC2_TM"/>
</dbReference>
<feature type="domain" description="ABC transporter" evidence="13">
    <location>
        <begin position="960"/>
        <end position="1206"/>
    </location>
</feature>
<keyword evidence="4 11" id="KW-0812">Transmembrane</keyword>
<dbReference type="CDD" id="cd12373">
    <property type="entry name" value="RRM_SRSF3_like"/>
    <property type="match status" value="1"/>
</dbReference>
<dbReference type="Gene3D" id="3.40.50.300">
    <property type="entry name" value="P-loop containing nucleotide triphosphate hydrolases"/>
    <property type="match status" value="2"/>
</dbReference>
<dbReference type="OrthoDB" id="506777at2759"/>
<dbReference type="SMART" id="SM00382">
    <property type="entry name" value="AAA"/>
    <property type="match status" value="1"/>
</dbReference>
<dbReference type="SUPFAM" id="SSF54928">
    <property type="entry name" value="RNA-binding domain, RBD"/>
    <property type="match status" value="1"/>
</dbReference>
<evidence type="ECO:0000256" key="7">
    <source>
        <dbReference type="ARBA" id="ARBA00022989"/>
    </source>
</evidence>
<dbReference type="InterPro" id="IPR027417">
    <property type="entry name" value="P-loop_NTPase"/>
</dbReference>
<dbReference type="GO" id="GO:0005524">
    <property type="term" value="F:ATP binding"/>
    <property type="evidence" value="ECO:0007669"/>
    <property type="project" value="UniProtKB-KW"/>
</dbReference>
<keyword evidence="9" id="KW-0694">RNA-binding</keyword>
<dbReference type="FunFam" id="3.40.50.300:FF:000665">
    <property type="entry name" value="ABC transporter A family member 2"/>
    <property type="match status" value="1"/>
</dbReference>
<dbReference type="PROSITE" id="PS50102">
    <property type="entry name" value="RRM"/>
    <property type="match status" value="1"/>
</dbReference>
<dbReference type="CDD" id="cd03263">
    <property type="entry name" value="ABC_subfamily_A"/>
    <property type="match status" value="1"/>
</dbReference>
<evidence type="ECO:0000256" key="6">
    <source>
        <dbReference type="ARBA" id="ARBA00022840"/>
    </source>
</evidence>
<dbReference type="EMBL" id="KL662089">
    <property type="protein sequence ID" value="KFM23119.1"/>
    <property type="molecule type" value="Genomic_DNA"/>
</dbReference>
<dbReference type="InterPro" id="IPR017871">
    <property type="entry name" value="ABC_transporter-like_CS"/>
</dbReference>
<dbReference type="InterPro" id="IPR003593">
    <property type="entry name" value="AAA+_ATPase"/>
</dbReference>
<evidence type="ECO:0000256" key="4">
    <source>
        <dbReference type="ARBA" id="ARBA00022692"/>
    </source>
</evidence>
<feature type="compositionally biased region" description="Low complexity" evidence="10">
    <location>
        <begin position="755"/>
        <end position="772"/>
    </location>
</feature>
<dbReference type="InterPro" id="IPR000504">
    <property type="entry name" value="RRM_dom"/>
</dbReference>
<reference evidence="14 15" key="1">
    <citation type="journal article" date="2014" name="BMC Genomics">
        <title>Oil accumulation mechanisms of the oleaginous microalga Chlorella protothecoides revealed through its genome, transcriptomes, and proteomes.</title>
        <authorList>
            <person name="Gao C."/>
            <person name="Wang Y."/>
            <person name="Shen Y."/>
            <person name="Yan D."/>
            <person name="He X."/>
            <person name="Dai J."/>
            <person name="Wu Q."/>
        </authorList>
    </citation>
    <scope>NUCLEOTIDE SEQUENCE [LARGE SCALE GENOMIC DNA]</scope>
    <source>
        <strain evidence="14 15">0710</strain>
    </source>
</reference>
<keyword evidence="3" id="KW-0813">Transport</keyword>
<dbReference type="Pfam" id="PF12698">
    <property type="entry name" value="ABC2_membrane_3"/>
    <property type="match status" value="1"/>
</dbReference>
<dbReference type="InterPro" id="IPR012677">
    <property type="entry name" value="Nucleotide-bd_a/b_plait_sf"/>
</dbReference>
<evidence type="ECO:0000256" key="8">
    <source>
        <dbReference type="ARBA" id="ARBA00023136"/>
    </source>
</evidence>
<feature type="transmembrane region" description="Helical" evidence="11">
    <location>
        <begin position="582"/>
        <end position="604"/>
    </location>
</feature>
<dbReference type="GO" id="GO:0140359">
    <property type="term" value="F:ABC-type transporter activity"/>
    <property type="evidence" value="ECO:0007669"/>
    <property type="project" value="InterPro"/>
</dbReference>
<dbReference type="GO" id="GO:0016020">
    <property type="term" value="C:membrane"/>
    <property type="evidence" value="ECO:0007669"/>
    <property type="project" value="UniProtKB-SubCell"/>
</dbReference>
<dbReference type="InterPro" id="IPR026082">
    <property type="entry name" value="ABCA"/>
</dbReference>
<dbReference type="GeneID" id="23614701"/>
<evidence type="ECO:0000259" key="12">
    <source>
        <dbReference type="PROSITE" id="PS50102"/>
    </source>
</evidence>
<dbReference type="SUPFAM" id="SSF52540">
    <property type="entry name" value="P-loop containing nucleoside triphosphate hydrolases"/>
    <property type="match status" value="2"/>
</dbReference>
<dbReference type="GO" id="GO:0005319">
    <property type="term" value="F:lipid transporter activity"/>
    <property type="evidence" value="ECO:0007669"/>
    <property type="project" value="TreeGrafter"/>
</dbReference>
<dbReference type="eggNOG" id="KOG0107">
    <property type="taxonomic scope" value="Eukaryota"/>
</dbReference>
<evidence type="ECO:0000313" key="14">
    <source>
        <dbReference type="EMBL" id="KFM23119.1"/>
    </source>
</evidence>
<evidence type="ECO:0000256" key="3">
    <source>
        <dbReference type="ARBA" id="ARBA00022448"/>
    </source>
</evidence>
<dbReference type="PANTHER" id="PTHR19229">
    <property type="entry name" value="ATP-BINDING CASSETTE TRANSPORTER SUBFAMILY A ABCA"/>
    <property type="match status" value="1"/>
</dbReference>
<dbReference type="PROSITE" id="PS50893">
    <property type="entry name" value="ABC_TRANSPORTER_2"/>
    <property type="match status" value="1"/>
</dbReference>
<evidence type="ECO:0000313" key="15">
    <source>
        <dbReference type="Proteomes" id="UP000028924"/>
    </source>
</evidence>
<dbReference type="Pfam" id="PF00076">
    <property type="entry name" value="RRM_1"/>
    <property type="match status" value="1"/>
</dbReference>
<feature type="transmembrane region" description="Helical" evidence="11">
    <location>
        <begin position="77"/>
        <end position="97"/>
    </location>
</feature>
<keyword evidence="7 11" id="KW-1133">Transmembrane helix</keyword>
<dbReference type="Pfam" id="PF00005">
    <property type="entry name" value="ABC_tran"/>
    <property type="match status" value="2"/>
</dbReference>
<name>A0A087SBL5_AUXPR</name>
<dbReference type="Pfam" id="PF24526">
    <property type="entry name" value="ABCA12_C"/>
    <property type="match status" value="1"/>
</dbReference>
<feature type="transmembrane region" description="Helical" evidence="11">
    <location>
        <begin position="519"/>
        <end position="544"/>
    </location>
</feature>
<accession>A0A087SBL5</accession>
<dbReference type="GO" id="GO:0016887">
    <property type="term" value="F:ATP hydrolysis activity"/>
    <property type="evidence" value="ECO:0007669"/>
    <property type="project" value="InterPro"/>
</dbReference>
<dbReference type="Gene3D" id="3.30.70.330">
    <property type="match status" value="1"/>
</dbReference>
<dbReference type="InterPro" id="IPR035979">
    <property type="entry name" value="RBD_domain_sf"/>
</dbReference>
<sequence>MAKVWIGAYEGNLPEGIPERDVEDEFSRFGVLRKVWVARRPSGFAFVEFEDARDADDAIRKLDGFQGWRKRRWGTNLLLVAAPFFICALLWILQNVINRQLDSRSFKCGCRCLSCCDWLPTPANYSADLPPYTYQCYEAGPALPCSPYADCSAYDDNDCGYLSSTADQPLLFTGKDQELATQLMASMWSRPDTISAAVAAAALSSSAGGGASLPSSAPTTEAQFVEATAALASGLHQFGLVLGTQAGTSISLLMEPAFVAQGSEDDAPVKPSLYFSMGNCSSLSAADQAALAGIGESITNMTGFPVACASLPGTWQDTPADMISAVYCGWAAADCVVVDGVRRSADPGRTSKREFASGLYDWRDTSRSAMRVAVWVNNSDVASRAGGPPDVQRWNQPLNLASSAFLRAARGPGASASLTGVKDMPRGSSRLSLDFSSLLGPLFMMWFMQMLLPVNVYSLVHEKEENLRMMMKMQASRSRGGLACWGGGAGGWEPRGSWRRPPVQNLCGLRDGVYFAVQYIWMVLLYCIFMGVFVLVGGGIGLKIFTMNSYSVQAVFYLIWGNLLASWSLYFSSLSRNARSAVLTSTVMIIVTGFVANLVLVQYVEHGPAVVARILQLLPSFALFRGLYELAQYAFLADRNGGPGMTWASLRDPDNGMLTVWIIMLVEWAVLPWVALYIEAVRGTGTGVRKHPFFFLGLKYRTEAGPRGAAGGGGTEANKSPRKVWAWGGRTASPHLPGKGPAFRPGAAEAGADLSRSQSGISTASSSCSSTTGALDRGAPSPGDALAHYYGSEPGAALSPQLARGVSSLSNPEALQTLAAVLAGRIGDGARRAVAEDAGAGKPPAPVYPGAHGCDPKTAVDNLSLAIYRRECFGLLGPNGAGKTTTIRMMEGFLEPSDGEVIVGGHSIRNEMDTVYGLTGACPQHDLLWSGLTAREHLMFYGRLKNLGGKALTSAVAEGLASVNLTAVADDLAGSYSKVYPGAHGCDPKTAVDNLSLAIYRRECFGLLGPNGAGKTTTIRMMEGFLEPSDGEVIVGGHSIRNEMDTVYGLTGACPQHDLLWSGLTAREHLMFYGRLKNLGGEALTSAVAEGLASVNLTAVADDLAGSYSGGMKRRLSVAIALMGDPLVVYLDEPSTGLDPASRRLLWNVIKKARRDKAVVLTTHSMEEAEALCDRLGIFVGGRLSCLGDPKDLTARFGGYLSFTITTPPHQEAAAAAVVRSISPSARPVYALGGTQKFELQLQETSVDAVFATMEEIKLKGVLDVIDWGVSNATLEEVFIKLCSSSGIKLSAFT</sequence>
<evidence type="ECO:0000259" key="13">
    <source>
        <dbReference type="PROSITE" id="PS50893"/>
    </source>
</evidence>
<dbReference type="PANTHER" id="PTHR19229:SF154">
    <property type="entry name" value="ABC TRANSPORTER A FAMILY MEMBER 3-RELATED"/>
    <property type="match status" value="1"/>
</dbReference>
<feature type="transmembrane region" description="Helical" evidence="11">
    <location>
        <begin position="438"/>
        <end position="460"/>
    </location>
</feature>
<feature type="transmembrane region" description="Helical" evidence="11">
    <location>
        <begin position="550"/>
        <end position="570"/>
    </location>
</feature>
<evidence type="ECO:0000256" key="5">
    <source>
        <dbReference type="ARBA" id="ARBA00022741"/>
    </source>
</evidence>
<evidence type="ECO:0000256" key="1">
    <source>
        <dbReference type="ARBA" id="ARBA00004141"/>
    </source>
</evidence>
<organism evidence="14 15">
    <name type="scientific">Auxenochlorella protothecoides</name>
    <name type="common">Green microalga</name>
    <name type="synonym">Chlorella protothecoides</name>
    <dbReference type="NCBI Taxonomy" id="3075"/>
    <lineage>
        <taxon>Eukaryota</taxon>
        <taxon>Viridiplantae</taxon>
        <taxon>Chlorophyta</taxon>
        <taxon>core chlorophytes</taxon>
        <taxon>Trebouxiophyceae</taxon>
        <taxon>Chlorellales</taxon>
        <taxon>Chlorellaceae</taxon>
        <taxon>Auxenochlorella</taxon>
    </lineage>
</organism>
<dbReference type="eggNOG" id="KOG0059">
    <property type="taxonomic scope" value="Eukaryota"/>
</dbReference>
<dbReference type="KEGG" id="apro:F751_3310"/>
<comment type="similarity">
    <text evidence="2">Belongs to the ABC transporter superfamily. ABCA family. CPR flippase (TC 3.A.1.211) subfamily.</text>
</comment>
<protein>
    <submittedName>
        <fullName evidence="14">ABC transporter A family member 7</fullName>
    </submittedName>
</protein>
<evidence type="ECO:0000256" key="11">
    <source>
        <dbReference type="SAM" id="Phobius"/>
    </source>
</evidence>
<dbReference type="GO" id="GO:0003723">
    <property type="term" value="F:RNA binding"/>
    <property type="evidence" value="ECO:0007669"/>
    <property type="project" value="UniProtKB-UniRule"/>
</dbReference>
<feature type="domain" description="RRM" evidence="12">
    <location>
        <begin position="6"/>
        <end position="64"/>
    </location>
</feature>
<keyword evidence="15" id="KW-1185">Reference proteome</keyword>
<comment type="subcellular location">
    <subcellularLocation>
        <location evidence="1">Membrane</location>
        <topology evidence="1">Multi-pass membrane protein</topology>
    </subcellularLocation>
</comment>
<dbReference type="InterPro" id="IPR003439">
    <property type="entry name" value="ABC_transporter-like_ATP-bd"/>
</dbReference>
<feature type="region of interest" description="Disordered" evidence="10">
    <location>
        <begin position="729"/>
        <end position="780"/>
    </location>
</feature>
<dbReference type="PROSITE" id="PS00211">
    <property type="entry name" value="ABC_TRANSPORTER_1"/>
    <property type="match status" value="1"/>
</dbReference>
<dbReference type="RefSeq" id="XP_011395989.1">
    <property type="nucleotide sequence ID" value="XM_011397687.1"/>
</dbReference>
<evidence type="ECO:0000256" key="10">
    <source>
        <dbReference type="SAM" id="MobiDB-lite"/>
    </source>
</evidence>
<dbReference type="Proteomes" id="UP000028924">
    <property type="component" value="Unassembled WGS sequence"/>
</dbReference>
<gene>
    <name evidence="14" type="ORF">F751_3310</name>
</gene>
<evidence type="ECO:0000256" key="2">
    <source>
        <dbReference type="ARBA" id="ARBA00008526"/>
    </source>
</evidence>
<dbReference type="SMART" id="SM00360">
    <property type="entry name" value="RRM"/>
    <property type="match status" value="1"/>
</dbReference>